<dbReference type="SUPFAM" id="SSF53383">
    <property type="entry name" value="PLP-dependent transferases"/>
    <property type="match status" value="1"/>
</dbReference>
<dbReference type="RefSeq" id="WP_048597504.1">
    <property type="nucleotide sequence ID" value="NZ_CVPC01000002.1"/>
</dbReference>
<dbReference type="GO" id="GO:0005737">
    <property type="term" value="C:cytoplasm"/>
    <property type="evidence" value="ECO:0007669"/>
    <property type="project" value="TreeGrafter"/>
</dbReference>
<dbReference type="OrthoDB" id="9805807at2"/>
<organism evidence="5 6">
    <name type="scientific">Nereida ignava</name>
    <dbReference type="NCBI Taxonomy" id="282199"/>
    <lineage>
        <taxon>Bacteria</taxon>
        <taxon>Pseudomonadati</taxon>
        <taxon>Pseudomonadota</taxon>
        <taxon>Alphaproteobacteria</taxon>
        <taxon>Rhodobacterales</taxon>
        <taxon>Roseobacteraceae</taxon>
        <taxon>Nereida</taxon>
    </lineage>
</organism>
<keyword evidence="6" id="KW-1185">Reference proteome</keyword>
<proteinExistence type="inferred from homology"/>
<keyword evidence="2 3" id="KW-0663">Pyridoxal phosphate</keyword>
<dbReference type="PANTHER" id="PTHR11808:SF89">
    <property type="entry name" value="METHIONINE GAMMA-LYASE"/>
    <property type="match status" value="1"/>
</dbReference>
<evidence type="ECO:0000256" key="3">
    <source>
        <dbReference type="PIRSR" id="PIRSR001434-2"/>
    </source>
</evidence>
<evidence type="ECO:0000256" key="1">
    <source>
        <dbReference type="ARBA" id="ARBA00001933"/>
    </source>
</evidence>
<dbReference type="PIRSF" id="PIRSF001434">
    <property type="entry name" value="CGS"/>
    <property type="match status" value="1"/>
</dbReference>
<dbReference type="InterPro" id="IPR015421">
    <property type="entry name" value="PyrdxlP-dep_Trfase_major"/>
</dbReference>
<name>A0A0U1NHL4_9RHOB</name>
<dbReference type="GO" id="GO:0016846">
    <property type="term" value="F:carbon-sulfur lyase activity"/>
    <property type="evidence" value="ECO:0007669"/>
    <property type="project" value="TreeGrafter"/>
</dbReference>
<dbReference type="Pfam" id="PF01053">
    <property type="entry name" value="Cys_Met_Meta_PP"/>
    <property type="match status" value="1"/>
</dbReference>
<reference evidence="5 6" key="1">
    <citation type="submission" date="2015-04" db="EMBL/GenBank/DDBJ databases">
        <authorList>
            <person name="Syromyatnikov M.Y."/>
            <person name="Popov V.N."/>
        </authorList>
    </citation>
    <scope>NUCLEOTIDE SEQUENCE [LARGE SCALE GENOMIC DNA]</scope>
    <source>
        <strain evidence="5 6">CECT 5292</strain>
    </source>
</reference>
<dbReference type="AlphaFoldDB" id="A0A0U1NHL4"/>
<protein>
    <submittedName>
        <fullName evidence="5">Cystathionine beta-lyase MetC</fullName>
        <ecNumber evidence="5">4.4.1.8</ecNumber>
    </submittedName>
</protein>
<keyword evidence="5" id="KW-0456">Lyase</keyword>
<dbReference type="GO" id="GO:0030170">
    <property type="term" value="F:pyridoxal phosphate binding"/>
    <property type="evidence" value="ECO:0007669"/>
    <property type="project" value="InterPro"/>
</dbReference>
<dbReference type="STRING" id="282199.GCA_001049735_00247"/>
<dbReference type="EMBL" id="CVQV01000002">
    <property type="protein sequence ID" value="CRK74220.1"/>
    <property type="molecule type" value="Genomic_DNA"/>
</dbReference>
<dbReference type="InterPro" id="IPR015424">
    <property type="entry name" value="PyrdxlP-dep_Trfase"/>
</dbReference>
<accession>A0A0U1NHL4</accession>
<dbReference type="Proteomes" id="UP000048949">
    <property type="component" value="Unassembled WGS sequence"/>
</dbReference>
<dbReference type="Gene3D" id="3.90.1150.10">
    <property type="entry name" value="Aspartate Aminotransferase, domain 1"/>
    <property type="match status" value="1"/>
</dbReference>
<dbReference type="Gene3D" id="3.40.640.10">
    <property type="entry name" value="Type I PLP-dependent aspartate aminotransferase-like (Major domain)"/>
    <property type="match status" value="1"/>
</dbReference>
<feature type="modified residue" description="N6-(pyridoxal phosphate)lysine" evidence="3">
    <location>
        <position position="212"/>
    </location>
</feature>
<dbReference type="PANTHER" id="PTHR11808">
    <property type="entry name" value="TRANS-SULFURATION ENZYME FAMILY MEMBER"/>
    <property type="match status" value="1"/>
</dbReference>
<dbReference type="FunFam" id="3.40.640.10:FF:000046">
    <property type="entry name" value="Cystathionine gamma-lyase"/>
    <property type="match status" value="1"/>
</dbReference>
<evidence type="ECO:0000313" key="5">
    <source>
        <dbReference type="EMBL" id="CRK74220.1"/>
    </source>
</evidence>
<evidence type="ECO:0000313" key="6">
    <source>
        <dbReference type="Proteomes" id="UP000048949"/>
    </source>
</evidence>
<comment type="similarity">
    <text evidence="4">Belongs to the trans-sulfuration enzymes family.</text>
</comment>
<comment type="cofactor">
    <cofactor evidence="1 4">
        <name>pyridoxal 5'-phosphate</name>
        <dbReference type="ChEBI" id="CHEBI:597326"/>
    </cofactor>
</comment>
<dbReference type="InterPro" id="IPR000277">
    <property type="entry name" value="Cys/Met-Metab_PyrdxlP-dep_enz"/>
</dbReference>
<dbReference type="CDD" id="cd00614">
    <property type="entry name" value="CGS_like"/>
    <property type="match status" value="1"/>
</dbReference>
<evidence type="ECO:0000256" key="4">
    <source>
        <dbReference type="RuleBase" id="RU362118"/>
    </source>
</evidence>
<dbReference type="EC" id="4.4.1.8" evidence="5"/>
<gene>
    <name evidence="5" type="primary">metC</name>
    <name evidence="5" type="ORF">NIG5292_00247</name>
</gene>
<evidence type="ECO:0000256" key="2">
    <source>
        <dbReference type="ARBA" id="ARBA00022898"/>
    </source>
</evidence>
<sequence>MSDKRLNTPSMVRRMAFPQSSSRAVVTPLQPSVVYASDTPDALDAQYLGGAQGYTYAREGHPNADVLARKIDQLEGVTPQMGAGFITSSGMAAISAAILGVCKAGDHVLGGDQLYGRSLRMLSQDLPDLGIETSLADPTDAAAFAAAIQPNTRLVLLEVMSNPTLRLSDISAITKACHARGVLVMIDNTFTTPRGYRAFDNGADIVIHSVTKLLAGHSDVTLGYTATRDPALRDAMVVKAVTWGFTPSPFDCWLAERGLYSFELRYDRAQENAAKLADALATHSAVEKVLYPARTDHPDHNRVSDMLGDQTGNMVSFVLRGGREQTNAFVGALEHIAFAPTLGDIGTTLSHPATSSHRALSAEARLALGMPEGFFRVSVGVEDVDMLISEFTAALDGV</sequence>
<dbReference type="InterPro" id="IPR015422">
    <property type="entry name" value="PyrdxlP-dep_Trfase_small"/>
</dbReference>
<dbReference type="GO" id="GO:0019346">
    <property type="term" value="P:transsulfuration"/>
    <property type="evidence" value="ECO:0007669"/>
    <property type="project" value="InterPro"/>
</dbReference>